<dbReference type="AlphaFoldDB" id="A0AAJ7CFY4"/>
<keyword evidence="4 12" id="KW-0812">Transmembrane</keyword>
<evidence type="ECO:0000313" key="16">
    <source>
        <dbReference type="RefSeq" id="XP_015608809.1"/>
    </source>
</evidence>
<evidence type="ECO:0000256" key="2">
    <source>
        <dbReference type="ARBA" id="ARBA00009295"/>
    </source>
</evidence>
<dbReference type="Proteomes" id="UP000694920">
    <property type="component" value="Unplaced"/>
</dbReference>
<evidence type="ECO:0000256" key="6">
    <source>
        <dbReference type="ARBA" id="ARBA00022989"/>
    </source>
</evidence>
<proteinExistence type="inferred from homology"/>
<dbReference type="InterPro" id="IPR005804">
    <property type="entry name" value="FA_desaturase_dom"/>
</dbReference>
<evidence type="ECO:0000256" key="1">
    <source>
        <dbReference type="ARBA" id="ARBA00004141"/>
    </source>
</evidence>
<dbReference type="InterPro" id="IPR015876">
    <property type="entry name" value="Acyl-CoA_DS"/>
</dbReference>
<comment type="subcellular location">
    <subcellularLocation>
        <location evidence="1">Membrane</location>
        <topology evidence="1">Multi-pass membrane protein</topology>
    </subcellularLocation>
</comment>
<accession>A0AAJ7CFY4</accession>
<sequence>MSEEVQDLMDMKIAANNDTEEKIETETKKDSSIFDGVRIINVIFFSLLHVAAIYGIYVVLFRAKLATQIWFPIFTTLTSFGVTLGSHRYFAHKSYEVTTPVKIVLLIMQTITGQNSAFTWAREHRLHHKYSDTDADPHNPTRGFFFSHMGWLLTKRHPLVLQKGRTIDVSDLVSDKLIMFQHKYYIPLYVFWGVLVPIMIPIYLWDEKPWISFFTVYCLRYVVILHLTWSVNSVAHLFGNKPYDKKIYPAESAFVSCITLGEGWHNFHHAFPWDYRASEFPAPLNLNTRIIDLLAYFGLVYDRKTASQRVVHGQVKRHGDGTHPIIAEKNIKG</sequence>
<dbReference type="PANTHER" id="PTHR11351:SF92">
    <property type="entry name" value="ACYL-COA DESATURASE 2-LIKE PROTEIN"/>
    <property type="match status" value="1"/>
</dbReference>
<evidence type="ECO:0000256" key="5">
    <source>
        <dbReference type="ARBA" id="ARBA00022832"/>
    </source>
</evidence>
<protein>
    <submittedName>
        <fullName evidence="16">Delta(9)-fatty-acid desaturase fat-6-like</fullName>
    </submittedName>
</protein>
<dbReference type="KEGG" id="ccin:107274307"/>
<keyword evidence="15" id="KW-1185">Reference proteome</keyword>
<evidence type="ECO:0000256" key="8">
    <source>
        <dbReference type="ARBA" id="ARBA00023004"/>
    </source>
</evidence>
<keyword evidence="3 12" id="KW-0444">Lipid biosynthesis</keyword>
<evidence type="ECO:0000259" key="14">
    <source>
        <dbReference type="Pfam" id="PF00487"/>
    </source>
</evidence>
<evidence type="ECO:0000256" key="11">
    <source>
        <dbReference type="ARBA" id="ARBA00023160"/>
    </source>
</evidence>
<keyword evidence="5" id="KW-0276">Fatty acid metabolism</keyword>
<dbReference type="CDD" id="cd03505">
    <property type="entry name" value="Delta9-FADS-like"/>
    <property type="match status" value="1"/>
</dbReference>
<evidence type="ECO:0000256" key="4">
    <source>
        <dbReference type="ARBA" id="ARBA00022692"/>
    </source>
</evidence>
<keyword evidence="11 12" id="KW-0275">Fatty acid biosynthesis</keyword>
<comment type="similarity">
    <text evidence="2 12">Belongs to the fatty acid desaturase type 1 family.</text>
</comment>
<evidence type="ECO:0000256" key="3">
    <source>
        <dbReference type="ARBA" id="ARBA00022516"/>
    </source>
</evidence>
<feature type="transmembrane region" description="Helical" evidence="13">
    <location>
        <begin position="210"/>
        <end position="231"/>
    </location>
</feature>
<dbReference type="GO" id="GO:0005506">
    <property type="term" value="F:iron ion binding"/>
    <property type="evidence" value="ECO:0007669"/>
    <property type="project" value="TreeGrafter"/>
</dbReference>
<keyword evidence="8" id="KW-0408">Iron</keyword>
<dbReference type="PRINTS" id="PR00075">
    <property type="entry name" value="FACDDSATRASE"/>
</dbReference>
<dbReference type="Pfam" id="PF00487">
    <property type="entry name" value="FA_desaturase"/>
    <property type="match status" value="1"/>
</dbReference>
<feature type="transmembrane region" description="Helical" evidence="13">
    <location>
        <begin position="184"/>
        <end position="204"/>
    </location>
</feature>
<keyword evidence="10 13" id="KW-0472">Membrane</keyword>
<evidence type="ECO:0000313" key="15">
    <source>
        <dbReference type="Proteomes" id="UP000694920"/>
    </source>
</evidence>
<dbReference type="GO" id="GO:0005789">
    <property type="term" value="C:endoplasmic reticulum membrane"/>
    <property type="evidence" value="ECO:0007669"/>
    <property type="project" value="TreeGrafter"/>
</dbReference>
<dbReference type="GO" id="GO:0004768">
    <property type="term" value="F:stearoyl-CoA 9-desaturase activity"/>
    <property type="evidence" value="ECO:0007669"/>
    <property type="project" value="TreeGrafter"/>
</dbReference>
<keyword evidence="7 12" id="KW-0560">Oxidoreductase</keyword>
<comment type="cofactor">
    <cofactor evidence="12">
        <name>Fe(2+)</name>
        <dbReference type="ChEBI" id="CHEBI:29033"/>
    </cofactor>
</comment>
<feature type="domain" description="Fatty acid desaturase" evidence="14">
    <location>
        <begin position="72"/>
        <end position="272"/>
    </location>
</feature>
<dbReference type="RefSeq" id="XP_015608809.1">
    <property type="nucleotide sequence ID" value="XM_015753323.2"/>
</dbReference>
<evidence type="ECO:0000256" key="9">
    <source>
        <dbReference type="ARBA" id="ARBA00023098"/>
    </source>
</evidence>
<dbReference type="GeneID" id="107274307"/>
<evidence type="ECO:0000256" key="10">
    <source>
        <dbReference type="ARBA" id="ARBA00023136"/>
    </source>
</evidence>
<dbReference type="GO" id="GO:0006636">
    <property type="term" value="P:unsaturated fatty acid biosynthetic process"/>
    <property type="evidence" value="ECO:0007669"/>
    <property type="project" value="TreeGrafter"/>
</dbReference>
<dbReference type="PANTHER" id="PTHR11351">
    <property type="entry name" value="ACYL-COA DESATURASE"/>
    <property type="match status" value="1"/>
</dbReference>
<gene>
    <name evidence="16" type="primary">LOC107274307</name>
</gene>
<evidence type="ECO:0000256" key="12">
    <source>
        <dbReference type="RuleBase" id="RU000581"/>
    </source>
</evidence>
<evidence type="ECO:0000256" key="13">
    <source>
        <dbReference type="SAM" id="Phobius"/>
    </source>
</evidence>
<feature type="transmembrane region" description="Helical" evidence="13">
    <location>
        <begin position="39"/>
        <end position="60"/>
    </location>
</feature>
<reference evidence="16" key="1">
    <citation type="submission" date="2025-08" db="UniProtKB">
        <authorList>
            <consortium name="RefSeq"/>
        </authorList>
    </citation>
    <scope>IDENTIFICATION</scope>
</reference>
<keyword evidence="6 13" id="KW-1133">Transmembrane helix</keyword>
<evidence type="ECO:0000256" key="7">
    <source>
        <dbReference type="ARBA" id="ARBA00023002"/>
    </source>
</evidence>
<name>A0AAJ7CFY4_CEPCN</name>
<comment type="domain">
    <text evidence="12">The histidine box domains are involved in binding the catalytic metal ions.</text>
</comment>
<organism evidence="15 16">
    <name type="scientific">Cephus cinctus</name>
    <name type="common">Wheat stem sawfly</name>
    <dbReference type="NCBI Taxonomy" id="211228"/>
    <lineage>
        <taxon>Eukaryota</taxon>
        <taxon>Metazoa</taxon>
        <taxon>Ecdysozoa</taxon>
        <taxon>Arthropoda</taxon>
        <taxon>Hexapoda</taxon>
        <taxon>Insecta</taxon>
        <taxon>Pterygota</taxon>
        <taxon>Neoptera</taxon>
        <taxon>Endopterygota</taxon>
        <taxon>Hymenoptera</taxon>
        <taxon>Cephoidea</taxon>
        <taxon>Cephidae</taxon>
        <taxon>Cephus</taxon>
    </lineage>
</organism>
<keyword evidence="9" id="KW-0443">Lipid metabolism</keyword>